<dbReference type="AlphaFoldDB" id="A0A1I7X564"/>
<evidence type="ECO:0000313" key="2">
    <source>
        <dbReference type="WBParaSite" id="Hba_12739"/>
    </source>
</evidence>
<sequence>MKSKKKHSAFYESFLSRYHYLIIFF</sequence>
<dbReference type="Proteomes" id="UP000095283">
    <property type="component" value="Unplaced"/>
</dbReference>
<reference evidence="2" key="1">
    <citation type="submission" date="2016-11" db="UniProtKB">
        <authorList>
            <consortium name="WormBaseParasite"/>
        </authorList>
    </citation>
    <scope>IDENTIFICATION</scope>
</reference>
<accession>A0A1I7X564</accession>
<organism evidence="1 2">
    <name type="scientific">Heterorhabditis bacteriophora</name>
    <name type="common">Entomopathogenic nematode worm</name>
    <dbReference type="NCBI Taxonomy" id="37862"/>
    <lineage>
        <taxon>Eukaryota</taxon>
        <taxon>Metazoa</taxon>
        <taxon>Ecdysozoa</taxon>
        <taxon>Nematoda</taxon>
        <taxon>Chromadorea</taxon>
        <taxon>Rhabditida</taxon>
        <taxon>Rhabditina</taxon>
        <taxon>Rhabditomorpha</taxon>
        <taxon>Strongyloidea</taxon>
        <taxon>Heterorhabditidae</taxon>
        <taxon>Heterorhabditis</taxon>
    </lineage>
</organism>
<protein>
    <submittedName>
        <fullName evidence="2">Uncharacterized protein</fullName>
    </submittedName>
</protein>
<proteinExistence type="predicted"/>
<name>A0A1I7X564_HETBA</name>
<keyword evidence="1" id="KW-1185">Reference proteome</keyword>
<evidence type="ECO:0000313" key="1">
    <source>
        <dbReference type="Proteomes" id="UP000095283"/>
    </source>
</evidence>
<dbReference type="WBParaSite" id="Hba_12739">
    <property type="protein sequence ID" value="Hba_12739"/>
    <property type="gene ID" value="Hba_12739"/>
</dbReference>